<dbReference type="Proteomes" id="UP001501705">
    <property type="component" value="Unassembled WGS sequence"/>
</dbReference>
<accession>A0ABP4Q5L9</accession>
<dbReference type="EMBL" id="BAAAPH010000024">
    <property type="protein sequence ID" value="GAA1596064.1"/>
    <property type="molecule type" value="Genomic_DNA"/>
</dbReference>
<organism evidence="1 2">
    <name type="scientific">Kribbella hippodromi</name>
    <dbReference type="NCBI Taxonomy" id="434347"/>
    <lineage>
        <taxon>Bacteria</taxon>
        <taxon>Bacillati</taxon>
        <taxon>Actinomycetota</taxon>
        <taxon>Actinomycetes</taxon>
        <taxon>Propionibacteriales</taxon>
        <taxon>Kribbellaceae</taxon>
        <taxon>Kribbella</taxon>
    </lineage>
</organism>
<proteinExistence type="predicted"/>
<protein>
    <submittedName>
        <fullName evidence="1">Uncharacterized protein</fullName>
    </submittedName>
</protein>
<name>A0ABP4Q5L9_9ACTN</name>
<evidence type="ECO:0000313" key="1">
    <source>
        <dbReference type="EMBL" id="GAA1596064.1"/>
    </source>
</evidence>
<keyword evidence="2" id="KW-1185">Reference proteome</keyword>
<reference evidence="2" key="1">
    <citation type="journal article" date="2019" name="Int. J. Syst. Evol. Microbiol.">
        <title>The Global Catalogue of Microorganisms (GCM) 10K type strain sequencing project: providing services to taxonomists for standard genome sequencing and annotation.</title>
        <authorList>
            <consortium name="The Broad Institute Genomics Platform"/>
            <consortium name="The Broad Institute Genome Sequencing Center for Infectious Disease"/>
            <person name="Wu L."/>
            <person name="Ma J."/>
        </authorList>
    </citation>
    <scope>NUCLEOTIDE SEQUENCE [LARGE SCALE GENOMIC DNA]</scope>
    <source>
        <strain evidence="2">JCM 15572</strain>
    </source>
</reference>
<gene>
    <name evidence="1" type="ORF">GCM10009804_60760</name>
</gene>
<comment type="caution">
    <text evidence="1">The sequence shown here is derived from an EMBL/GenBank/DDBJ whole genome shotgun (WGS) entry which is preliminary data.</text>
</comment>
<sequence>MGYSLTTLTRASFAFDGTVESVKPVNEGPDARFGRVQVAFAVHEWFRGGRGPRVTISLFPTGEWAVPDLRYGVGTRLLVSGANQRQGIPIGWSGCGGFTQPYTPSVAANWRSTLNR</sequence>
<evidence type="ECO:0000313" key="2">
    <source>
        <dbReference type="Proteomes" id="UP001501705"/>
    </source>
</evidence>